<sequence>MPRHAGGRRLRHGCHYSKRRFPTWACLQKGPADSFWKRWLPPRDEGLVGPWHRVQVMRARDGFCDGERDAGSGGDTRRSRFFEDGRRSCGYHSASHNGVDVVVREDRRLFACWLGPRGAAAAERPAPYALLAQRRPFQRRSPGQGVACSHEGMKPSGASTADGGDADVGMADEAVKRPGSRSHCRIVRHFALGAGRPTDSLAPCVGASTGDDLGLSLMLQIAAEPGNISQRPESRKDEARRLDVVLASRLSAAQSRGLSVVVMRAFAEQPSARANGAAVGTRVWQRPNQPASQGPAFSTALERFWRAVFGCSRKQLSIVSDREDYRRGGRSWTFLAGGHLLPVREANRLGPTARSLNAVNQNMTGDDGPGYSWTLGWVELVRVPAPQPRQPVKPALCKVVLLAVARCKTPLEGSTGSAGLGWAGGQIGRSVDACKRRTGRQRANASAAAAPLRDARQRLTGLVAGGGQCTASPTARLHWSIRSPGGPVPGHSHPSTEPMQQQKQQPQSQATVGAAQRRHSPQDRQSSLQGLRERKYRNRQLGRPEIRSWATLSKQSNQPWQPGQIASQILTD</sequence>
<proteinExistence type="predicted"/>
<name>A0A2U3EMD0_PURLI</name>
<reference evidence="2 3" key="1">
    <citation type="journal article" date="2016" name="Front. Microbiol.">
        <title>Genome and transcriptome sequences reveal the specific parasitism of the nematophagous Purpureocillium lilacinum 36-1.</title>
        <authorList>
            <person name="Xie J."/>
            <person name="Li S."/>
            <person name="Mo C."/>
            <person name="Xiao X."/>
            <person name="Peng D."/>
            <person name="Wang G."/>
            <person name="Xiao Y."/>
        </authorList>
    </citation>
    <scope>NUCLEOTIDE SEQUENCE [LARGE SCALE GENOMIC DNA]</scope>
    <source>
        <strain evidence="2 3">36-1</strain>
    </source>
</reference>
<accession>A0A2U3EMD0</accession>
<feature type="region of interest" description="Disordered" evidence="1">
    <location>
        <begin position="478"/>
        <end position="572"/>
    </location>
</feature>
<feature type="region of interest" description="Disordered" evidence="1">
    <location>
        <begin position="134"/>
        <end position="169"/>
    </location>
</feature>
<comment type="caution">
    <text evidence="2">The sequence shown here is derived from an EMBL/GenBank/DDBJ whole genome shotgun (WGS) entry which is preliminary data.</text>
</comment>
<organism evidence="2 3">
    <name type="scientific">Purpureocillium lilacinum</name>
    <name type="common">Paecilomyces lilacinus</name>
    <dbReference type="NCBI Taxonomy" id="33203"/>
    <lineage>
        <taxon>Eukaryota</taxon>
        <taxon>Fungi</taxon>
        <taxon>Dikarya</taxon>
        <taxon>Ascomycota</taxon>
        <taxon>Pezizomycotina</taxon>
        <taxon>Sordariomycetes</taxon>
        <taxon>Hypocreomycetidae</taxon>
        <taxon>Hypocreales</taxon>
        <taxon>Ophiocordycipitaceae</taxon>
        <taxon>Purpureocillium</taxon>
    </lineage>
</organism>
<dbReference type="Proteomes" id="UP000245956">
    <property type="component" value="Unassembled WGS sequence"/>
</dbReference>
<gene>
    <name evidence="2" type="ORF">PCL_06258</name>
</gene>
<evidence type="ECO:0000256" key="1">
    <source>
        <dbReference type="SAM" id="MobiDB-lite"/>
    </source>
</evidence>
<evidence type="ECO:0000313" key="2">
    <source>
        <dbReference type="EMBL" id="PWI75600.1"/>
    </source>
</evidence>
<dbReference type="AlphaFoldDB" id="A0A2U3EMD0"/>
<feature type="compositionally biased region" description="Low complexity" evidence="1">
    <location>
        <begin position="483"/>
        <end position="509"/>
    </location>
</feature>
<evidence type="ECO:0000313" key="3">
    <source>
        <dbReference type="Proteomes" id="UP000245956"/>
    </source>
</evidence>
<feature type="compositionally biased region" description="Polar residues" evidence="1">
    <location>
        <begin position="550"/>
        <end position="572"/>
    </location>
</feature>
<protein>
    <submittedName>
        <fullName evidence="2">Uncharacterized protein</fullName>
    </submittedName>
</protein>
<dbReference type="EMBL" id="LCWV01000002">
    <property type="protein sequence ID" value="PWI75600.1"/>
    <property type="molecule type" value="Genomic_DNA"/>
</dbReference>